<sequence length="158" mass="16714">MSLSAGLLASSSSSSSSSSSASTTSTTHVETPPRATLSGFDDAGFFVSLSRLGQPAWTSCLSLLNRSPTGGRGGGSVPFAGARNQGWTRTGRSNESDGRLEVVGWSSWVEEGRGKKKAVWLFFVRKRSAKARGQQERSARRSSSNSTNRTAPTAPRLD</sequence>
<protein>
    <submittedName>
        <fullName evidence="2">Uncharacterized protein</fullName>
    </submittedName>
</protein>
<evidence type="ECO:0000313" key="2">
    <source>
        <dbReference type="EMBL" id="EGE05268.1"/>
    </source>
</evidence>
<keyword evidence="3" id="KW-1185">Reference proteome</keyword>
<feature type="compositionally biased region" description="Low complexity" evidence="1">
    <location>
        <begin position="141"/>
        <end position="151"/>
    </location>
</feature>
<dbReference type="EMBL" id="DS995738">
    <property type="protein sequence ID" value="EGE05268.1"/>
    <property type="molecule type" value="Genomic_DNA"/>
</dbReference>
<feature type="compositionally biased region" description="Low complexity" evidence="1">
    <location>
        <begin position="1"/>
        <end position="27"/>
    </location>
</feature>
<feature type="region of interest" description="Disordered" evidence="1">
    <location>
        <begin position="67"/>
        <end position="96"/>
    </location>
</feature>
<proteinExistence type="predicted"/>
<feature type="region of interest" description="Disordered" evidence="1">
    <location>
        <begin position="1"/>
        <end position="37"/>
    </location>
</feature>
<gene>
    <name evidence="2" type="ORF">TEQG_04424</name>
</gene>
<dbReference type="VEuPathDB" id="FungiDB:TEQG_04424"/>
<evidence type="ECO:0000313" key="3">
    <source>
        <dbReference type="Proteomes" id="UP000009169"/>
    </source>
</evidence>
<organism evidence="2 3">
    <name type="scientific">Trichophyton equinum (strain ATCC MYA-4606 / CBS 127.97)</name>
    <name type="common">Horse ringworm fungus</name>
    <dbReference type="NCBI Taxonomy" id="559882"/>
    <lineage>
        <taxon>Eukaryota</taxon>
        <taxon>Fungi</taxon>
        <taxon>Dikarya</taxon>
        <taxon>Ascomycota</taxon>
        <taxon>Pezizomycotina</taxon>
        <taxon>Eurotiomycetes</taxon>
        <taxon>Eurotiomycetidae</taxon>
        <taxon>Onygenales</taxon>
        <taxon>Arthrodermataceae</taxon>
        <taxon>Trichophyton</taxon>
    </lineage>
</organism>
<dbReference type="Proteomes" id="UP000009169">
    <property type="component" value="Unassembled WGS sequence"/>
</dbReference>
<name>F2PTQ0_TRIEC</name>
<dbReference type="AlphaFoldDB" id="F2PTQ0"/>
<dbReference type="HOGENOM" id="CLU_1670632_0_0_1"/>
<feature type="region of interest" description="Disordered" evidence="1">
    <location>
        <begin position="128"/>
        <end position="158"/>
    </location>
</feature>
<evidence type="ECO:0000256" key="1">
    <source>
        <dbReference type="SAM" id="MobiDB-lite"/>
    </source>
</evidence>
<accession>F2PTQ0</accession>
<reference evidence="3" key="1">
    <citation type="journal article" date="2012" name="MBio">
        <title>Comparative genome analysis of Trichophyton rubrum and related dermatophytes reveals candidate genes involved in infection.</title>
        <authorList>
            <person name="Martinez D.A."/>
            <person name="Oliver B.G."/>
            <person name="Graeser Y."/>
            <person name="Goldberg J.M."/>
            <person name="Li W."/>
            <person name="Martinez-Rossi N.M."/>
            <person name="Monod M."/>
            <person name="Shelest E."/>
            <person name="Barton R.C."/>
            <person name="Birch E."/>
            <person name="Brakhage A.A."/>
            <person name="Chen Z."/>
            <person name="Gurr S.J."/>
            <person name="Heiman D."/>
            <person name="Heitman J."/>
            <person name="Kosti I."/>
            <person name="Rossi A."/>
            <person name="Saif S."/>
            <person name="Samalova M."/>
            <person name="Saunders C.W."/>
            <person name="Shea T."/>
            <person name="Summerbell R.C."/>
            <person name="Xu J."/>
            <person name="Young S."/>
            <person name="Zeng Q."/>
            <person name="Birren B.W."/>
            <person name="Cuomo C.A."/>
            <person name="White T.C."/>
        </authorList>
    </citation>
    <scope>NUCLEOTIDE SEQUENCE [LARGE SCALE GENOMIC DNA]</scope>
    <source>
        <strain evidence="3">ATCC MYA-4606 / CBS 127.97</strain>
    </source>
</reference>